<evidence type="ECO:0000313" key="3">
    <source>
        <dbReference type="Proteomes" id="UP000316727"/>
    </source>
</evidence>
<name>A0A501W5N3_9BACT</name>
<dbReference type="SUPFAM" id="SSF48452">
    <property type="entry name" value="TPR-like"/>
    <property type="match status" value="1"/>
</dbReference>
<dbReference type="Gene3D" id="1.25.40.390">
    <property type="match status" value="1"/>
</dbReference>
<dbReference type="Proteomes" id="UP000316727">
    <property type="component" value="Unassembled WGS sequence"/>
</dbReference>
<gene>
    <name evidence="2" type="ORF">FJM65_11520</name>
</gene>
<organism evidence="2 3">
    <name type="scientific">Pontibacter mangrovi</name>
    <dbReference type="NCBI Taxonomy" id="2589816"/>
    <lineage>
        <taxon>Bacteria</taxon>
        <taxon>Pseudomonadati</taxon>
        <taxon>Bacteroidota</taxon>
        <taxon>Cytophagia</taxon>
        <taxon>Cytophagales</taxon>
        <taxon>Hymenobacteraceae</taxon>
        <taxon>Pontibacter</taxon>
    </lineage>
</organism>
<keyword evidence="3" id="KW-1185">Reference proteome</keyword>
<dbReference type="RefSeq" id="WP_140621665.1">
    <property type="nucleotide sequence ID" value="NZ_VFRQ01000005.1"/>
</dbReference>
<evidence type="ECO:0000313" key="2">
    <source>
        <dbReference type="EMBL" id="TPE44042.1"/>
    </source>
</evidence>
<keyword evidence="1" id="KW-0732">Signal</keyword>
<sequence length="501" mass="56702">MRILRYVKYAVLVCVLSIASSCSDVFEDINVKNENQPQTSDLKDQYFAQIKNGYGAWYNASIAASPAIGFASADIVTAGTASWGSGTMWYRPRTPLFNSQTPDPVIIINFGAWYNYYSGIPIVTNVLRSLQDPEFKIIIDKKDYTKRIQAHGYLLQAMLYGNIALLYDKAYLFTEDSGSAEDFDYQANTKSYQELIAFSLDRIDKAIAVLEQDIDDPDPEEVMPGVTFTKADLIAFANSMGARLLANSPRTPEEAQSIDWQRVKSYAEKGITSDFKVRYDEGWRGKVISRDNGMNSFALFDYDWMRVNQKVINMMAPSDPAAEYPWPEGVTSLGPVTNSPDARLNEYFTYADINNWFAQSRVSRPGYGWFILSEYKYTRYQDVVRTGQGLVDHYLQVENDTYLAEAKIRLGESGAAELINRSRVGKGHLPPATDSDSDLMEKLFYERYVESDLVWLNLGFYDKRRLGELMPGSAYHFPIPADELIQHGQEVYTFGGVGNEM</sequence>
<dbReference type="InterPro" id="IPR011990">
    <property type="entry name" value="TPR-like_helical_dom_sf"/>
</dbReference>
<feature type="signal peptide" evidence="1">
    <location>
        <begin position="1"/>
        <end position="23"/>
    </location>
</feature>
<accession>A0A501W5N3</accession>
<dbReference type="EMBL" id="VFRQ01000005">
    <property type="protein sequence ID" value="TPE44042.1"/>
    <property type="molecule type" value="Genomic_DNA"/>
</dbReference>
<comment type="caution">
    <text evidence="2">The sequence shown here is derived from an EMBL/GenBank/DDBJ whole genome shotgun (WGS) entry which is preliminary data.</text>
</comment>
<reference evidence="2 3" key="1">
    <citation type="submission" date="2019-06" db="EMBL/GenBank/DDBJ databases">
        <title>A novel bacterium of genus Pontibacter, isolated from marine sediment.</title>
        <authorList>
            <person name="Huang H."/>
            <person name="Mo K."/>
            <person name="Hu Y."/>
        </authorList>
    </citation>
    <scope>NUCLEOTIDE SEQUENCE [LARGE SCALE GENOMIC DNA]</scope>
    <source>
        <strain evidence="2 3">HB172049</strain>
    </source>
</reference>
<evidence type="ECO:0000256" key="1">
    <source>
        <dbReference type="SAM" id="SignalP"/>
    </source>
</evidence>
<dbReference type="PROSITE" id="PS51257">
    <property type="entry name" value="PROKAR_LIPOPROTEIN"/>
    <property type="match status" value="1"/>
</dbReference>
<feature type="chain" id="PRO_5021320844" evidence="1">
    <location>
        <begin position="24"/>
        <end position="501"/>
    </location>
</feature>
<protein>
    <submittedName>
        <fullName evidence="2">RagB/SusD family nutrient uptake outer membrane protein</fullName>
    </submittedName>
</protein>
<dbReference type="OrthoDB" id="725871at2"/>
<dbReference type="AlphaFoldDB" id="A0A501W5N3"/>
<proteinExistence type="predicted"/>